<feature type="domain" description="DUF1206" evidence="3">
    <location>
        <begin position="210"/>
        <end position="279"/>
    </location>
</feature>
<accession>A0A7X1B970</accession>
<feature type="transmembrane region" description="Helical" evidence="2">
    <location>
        <begin position="252"/>
        <end position="273"/>
    </location>
</feature>
<evidence type="ECO:0000256" key="2">
    <source>
        <dbReference type="SAM" id="Phobius"/>
    </source>
</evidence>
<protein>
    <submittedName>
        <fullName evidence="4">DUF1206 domain-containing protein</fullName>
    </submittedName>
</protein>
<dbReference type="AlphaFoldDB" id="A0A7X1B970"/>
<feature type="region of interest" description="Disordered" evidence="1">
    <location>
        <begin position="1"/>
        <end position="22"/>
    </location>
</feature>
<evidence type="ECO:0000256" key="1">
    <source>
        <dbReference type="SAM" id="MobiDB-lite"/>
    </source>
</evidence>
<keyword evidence="2" id="KW-0812">Transmembrane</keyword>
<evidence type="ECO:0000313" key="4">
    <source>
        <dbReference type="EMBL" id="MBC2606690.1"/>
    </source>
</evidence>
<feature type="transmembrane region" description="Helical" evidence="2">
    <location>
        <begin position="43"/>
        <end position="61"/>
    </location>
</feature>
<feature type="domain" description="DUF1206" evidence="3">
    <location>
        <begin position="119"/>
        <end position="186"/>
    </location>
</feature>
<dbReference type="RefSeq" id="WP_185660557.1">
    <property type="nucleotide sequence ID" value="NZ_CAWPOO010000012.1"/>
</dbReference>
<evidence type="ECO:0000313" key="5">
    <source>
        <dbReference type="Proteomes" id="UP000526501"/>
    </source>
</evidence>
<dbReference type="Proteomes" id="UP000526501">
    <property type="component" value="Unassembled WGS sequence"/>
</dbReference>
<feature type="transmembrane region" description="Helical" evidence="2">
    <location>
        <begin position="207"/>
        <end position="232"/>
    </location>
</feature>
<evidence type="ECO:0000259" key="3">
    <source>
        <dbReference type="Pfam" id="PF06724"/>
    </source>
</evidence>
<feature type="compositionally biased region" description="Low complexity" evidence="1">
    <location>
        <begin position="8"/>
        <end position="22"/>
    </location>
</feature>
<keyword evidence="2" id="KW-0472">Membrane</keyword>
<keyword evidence="5" id="KW-1185">Reference proteome</keyword>
<organism evidence="4 5">
    <name type="scientific">Pelagicoccus albus</name>
    <dbReference type="NCBI Taxonomy" id="415222"/>
    <lineage>
        <taxon>Bacteria</taxon>
        <taxon>Pseudomonadati</taxon>
        <taxon>Verrucomicrobiota</taxon>
        <taxon>Opitutia</taxon>
        <taxon>Puniceicoccales</taxon>
        <taxon>Pelagicoccaceae</taxon>
        <taxon>Pelagicoccus</taxon>
    </lineage>
</organism>
<dbReference type="EMBL" id="JACHVC010000012">
    <property type="protein sequence ID" value="MBC2606690.1"/>
    <property type="molecule type" value="Genomic_DNA"/>
</dbReference>
<feature type="transmembrane region" description="Helical" evidence="2">
    <location>
        <begin position="120"/>
        <end position="142"/>
    </location>
</feature>
<reference evidence="4 5" key="1">
    <citation type="submission" date="2020-07" db="EMBL/GenBank/DDBJ databases">
        <authorList>
            <person name="Feng X."/>
        </authorList>
    </citation>
    <scope>NUCLEOTIDE SEQUENCE [LARGE SCALE GENOMIC DNA]</scope>
    <source>
        <strain evidence="4 5">JCM23202</strain>
    </source>
</reference>
<sequence length="285" mass="29964">MSSLATDIISPKSSKTTSSNGPNHEAPGYLVVLAKAGYAARGLIYLIIGALAFLQATGHGGEKTDSKGAVQTLLEAPGGSLLIWILAASLLGYSTWRLVQAVTDADRHGRNGKALTIRAGLLISATTHLILAYSSVKIALNLGGSSGGSSESLVATVMSWPGGPWIVALIGLGIAVAGVAHTMKALEEKYKEHLKMDKTVMRKLNPICKFGLITRGFSFIVLAGMFLFASVTQDADEAGGLKDVLITVSDQVFGPCLLGFLGIGLFAFGIYSLTESVYRKIRYNS</sequence>
<proteinExistence type="predicted"/>
<name>A0A7X1B970_9BACT</name>
<keyword evidence="2" id="KW-1133">Transmembrane helix</keyword>
<feature type="domain" description="DUF1206" evidence="3">
    <location>
        <begin position="36"/>
        <end position="104"/>
    </location>
</feature>
<dbReference type="InterPro" id="IPR009597">
    <property type="entry name" value="DUF1206"/>
</dbReference>
<dbReference type="Pfam" id="PF06724">
    <property type="entry name" value="DUF1206"/>
    <property type="match status" value="3"/>
</dbReference>
<feature type="transmembrane region" description="Helical" evidence="2">
    <location>
        <begin position="81"/>
        <end position="99"/>
    </location>
</feature>
<gene>
    <name evidence="4" type="ORF">H5P27_11610</name>
</gene>
<comment type="caution">
    <text evidence="4">The sequence shown here is derived from an EMBL/GenBank/DDBJ whole genome shotgun (WGS) entry which is preliminary data.</text>
</comment>
<feature type="transmembrane region" description="Helical" evidence="2">
    <location>
        <begin position="162"/>
        <end position="186"/>
    </location>
</feature>